<dbReference type="AlphaFoldDB" id="A0AAD4XSX0"/>
<evidence type="ECO:0000256" key="2">
    <source>
        <dbReference type="ARBA" id="ARBA00005179"/>
    </source>
</evidence>
<evidence type="ECO:0000313" key="12">
    <source>
        <dbReference type="Proteomes" id="UP001202328"/>
    </source>
</evidence>
<dbReference type="InterPro" id="IPR044851">
    <property type="entry name" value="Wax_synthase"/>
</dbReference>
<comment type="similarity">
    <text evidence="3">Belongs to the wax synthase family.</text>
</comment>
<keyword evidence="7 9" id="KW-0472">Membrane</keyword>
<evidence type="ECO:0000256" key="9">
    <source>
        <dbReference type="SAM" id="Phobius"/>
    </source>
</evidence>
<evidence type="ECO:0000256" key="5">
    <source>
        <dbReference type="ARBA" id="ARBA00022692"/>
    </source>
</evidence>
<evidence type="ECO:0000259" key="10">
    <source>
        <dbReference type="Pfam" id="PF13813"/>
    </source>
</evidence>
<dbReference type="GO" id="GO:0016020">
    <property type="term" value="C:membrane"/>
    <property type="evidence" value="ECO:0007669"/>
    <property type="project" value="UniProtKB-SubCell"/>
</dbReference>
<dbReference type="PANTHER" id="PTHR31595">
    <property type="entry name" value="LONG-CHAIN-ALCOHOL O-FATTY-ACYLTRANSFERASE 3-RELATED"/>
    <property type="match status" value="1"/>
</dbReference>
<keyword evidence="6 9" id="KW-1133">Transmembrane helix</keyword>
<dbReference type="PANTHER" id="PTHR31595:SF57">
    <property type="entry name" value="OS04G0481900 PROTEIN"/>
    <property type="match status" value="1"/>
</dbReference>
<evidence type="ECO:0000313" key="11">
    <source>
        <dbReference type="EMBL" id="KAI3941810.1"/>
    </source>
</evidence>
<dbReference type="Proteomes" id="UP001202328">
    <property type="component" value="Unassembled WGS sequence"/>
</dbReference>
<comment type="caution">
    <text evidence="11">The sequence shown here is derived from an EMBL/GenBank/DDBJ whole genome shotgun (WGS) entry which is preliminary data.</text>
</comment>
<dbReference type="GO" id="GO:0006629">
    <property type="term" value="P:lipid metabolic process"/>
    <property type="evidence" value="ECO:0007669"/>
    <property type="project" value="InterPro"/>
</dbReference>
<dbReference type="Pfam" id="PF13813">
    <property type="entry name" value="MBOAT_2"/>
    <property type="match status" value="1"/>
</dbReference>
<feature type="transmembrane region" description="Helical" evidence="9">
    <location>
        <begin position="136"/>
        <end position="154"/>
    </location>
</feature>
<evidence type="ECO:0000256" key="6">
    <source>
        <dbReference type="ARBA" id="ARBA00022989"/>
    </source>
</evidence>
<comment type="subcellular location">
    <subcellularLocation>
        <location evidence="1">Membrane</location>
        <topology evidence="1">Multi-pass membrane protein</topology>
    </subcellularLocation>
</comment>
<keyword evidence="8" id="KW-0012">Acyltransferase</keyword>
<keyword evidence="12" id="KW-1185">Reference proteome</keyword>
<evidence type="ECO:0000256" key="1">
    <source>
        <dbReference type="ARBA" id="ARBA00004141"/>
    </source>
</evidence>
<comment type="pathway">
    <text evidence="2">Secondary metabolite biosynthesis.</text>
</comment>
<evidence type="ECO:0000256" key="8">
    <source>
        <dbReference type="ARBA" id="ARBA00023315"/>
    </source>
</evidence>
<feature type="transmembrane region" description="Helical" evidence="9">
    <location>
        <begin position="306"/>
        <end position="328"/>
    </location>
</feature>
<gene>
    <name evidence="11" type="ORF">MKW98_030540</name>
</gene>
<protein>
    <recommendedName>
        <fullName evidence="10">Wax synthase domain-containing protein</fullName>
    </recommendedName>
</protein>
<dbReference type="InterPro" id="IPR032805">
    <property type="entry name" value="Wax_synthase_dom"/>
</dbReference>
<organism evidence="11 12">
    <name type="scientific">Papaver atlanticum</name>
    <dbReference type="NCBI Taxonomy" id="357466"/>
    <lineage>
        <taxon>Eukaryota</taxon>
        <taxon>Viridiplantae</taxon>
        <taxon>Streptophyta</taxon>
        <taxon>Embryophyta</taxon>
        <taxon>Tracheophyta</taxon>
        <taxon>Spermatophyta</taxon>
        <taxon>Magnoliopsida</taxon>
        <taxon>Ranunculales</taxon>
        <taxon>Papaveraceae</taxon>
        <taxon>Papaveroideae</taxon>
        <taxon>Papaver</taxon>
    </lineage>
</organism>
<evidence type="ECO:0000256" key="7">
    <source>
        <dbReference type="ARBA" id="ARBA00023136"/>
    </source>
</evidence>
<name>A0AAD4XSX0_9MAGN</name>
<feature type="transmembrane region" description="Helical" evidence="9">
    <location>
        <begin position="246"/>
        <end position="269"/>
    </location>
</feature>
<feature type="transmembrane region" description="Helical" evidence="9">
    <location>
        <begin position="276"/>
        <end position="294"/>
    </location>
</feature>
<evidence type="ECO:0000256" key="3">
    <source>
        <dbReference type="ARBA" id="ARBA00007282"/>
    </source>
</evidence>
<sequence length="356" mass="41715">MDEFGHDSSSDEFVRLVNVCLTVFSSLTYCYFISRNIPKGFPRLLSILPIIYIFTLIPLNLSSFHLTMTAGWFISWFASFKLVLFSFDKGPLSYDPPLVSSSSPSRMTFLRFHVIACLPIKVKQSNQSSVRTYMHWLHYYVLEGVCLGLVFYSYGYYKQHQDKQNFWIMNFLYLLYACSSSELTLVFYATLVRLLFDIDVDPPYGNYFFLSTSFQDFWGRRWNLAASDILRSTVYEPVRHAIKRSWGVYIAILVTFFISGLMHELLIFCVFRKQPYWDVLLFFILHGICMAVEIKVKRSSNGKWQINQLLSILLMNGFLVCSCFWLLFPFFGRFKFPFMVIEDIANFTKLLNNVLS</sequence>
<evidence type="ECO:0000256" key="4">
    <source>
        <dbReference type="ARBA" id="ARBA00022679"/>
    </source>
</evidence>
<accession>A0AAD4XSX0</accession>
<feature type="transmembrane region" description="Helical" evidence="9">
    <location>
        <begin position="166"/>
        <end position="189"/>
    </location>
</feature>
<dbReference type="GO" id="GO:0008374">
    <property type="term" value="F:O-acyltransferase activity"/>
    <property type="evidence" value="ECO:0007669"/>
    <property type="project" value="InterPro"/>
</dbReference>
<proteinExistence type="inferred from homology"/>
<keyword evidence="4" id="KW-0808">Transferase</keyword>
<feature type="domain" description="Wax synthase" evidence="10">
    <location>
        <begin position="202"/>
        <end position="284"/>
    </location>
</feature>
<keyword evidence="5 9" id="KW-0812">Transmembrane</keyword>
<reference evidence="11" key="1">
    <citation type="submission" date="2022-04" db="EMBL/GenBank/DDBJ databases">
        <title>A functionally conserved STORR gene fusion in Papaver species that diverged 16.8 million years ago.</title>
        <authorList>
            <person name="Catania T."/>
        </authorList>
    </citation>
    <scope>NUCLEOTIDE SEQUENCE</scope>
    <source>
        <strain evidence="11">S-188037</strain>
    </source>
</reference>
<dbReference type="EMBL" id="JAJJMB010004770">
    <property type="protein sequence ID" value="KAI3941810.1"/>
    <property type="molecule type" value="Genomic_DNA"/>
</dbReference>
<feature type="transmembrane region" description="Helical" evidence="9">
    <location>
        <begin position="44"/>
        <end position="64"/>
    </location>
</feature>
<feature type="transmembrane region" description="Helical" evidence="9">
    <location>
        <begin position="13"/>
        <end position="32"/>
    </location>
</feature>